<proteinExistence type="predicted"/>
<keyword evidence="2" id="KW-1185">Reference proteome</keyword>
<name>A0A9X2XCG2_9HYPH</name>
<organism evidence="1 2">
    <name type="scientific">Chelativorans petroleitrophicus</name>
    <dbReference type="NCBI Taxonomy" id="2975484"/>
    <lineage>
        <taxon>Bacteria</taxon>
        <taxon>Pseudomonadati</taxon>
        <taxon>Pseudomonadota</taxon>
        <taxon>Alphaproteobacteria</taxon>
        <taxon>Hyphomicrobiales</taxon>
        <taxon>Phyllobacteriaceae</taxon>
        <taxon>Chelativorans</taxon>
    </lineage>
</organism>
<dbReference type="RefSeq" id="WP_261517280.1">
    <property type="nucleotide sequence ID" value="NZ_JAODNV010000052.1"/>
</dbReference>
<evidence type="ECO:0000313" key="2">
    <source>
        <dbReference type="Proteomes" id="UP001149009"/>
    </source>
</evidence>
<accession>A0A9X2XCG2</accession>
<dbReference type="AlphaFoldDB" id="A0A9X2XCG2"/>
<evidence type="ECO:0000313" key="1">
    <source>
        <dbReference type="EMBL" id="MCT8992336.1"/>
    </source>
</evidence>
<sequence>MGADPVALVPSRKPGAVVFACSLCFFRHWTFRFISPASGWGRRAIALKETALRENKETPTPHCIGLPEAAVAASAQHRGGR</sequence>
<protein>
    <submittedName>
        <fullName evidence="1">Uncharacterized protein</fullName>
    </submittedName>
</protein>
<comment type="caution">
    <text evidence="1">The sequence shown here is derived from an EMBL/GenBank/DDBJ whole genome shotgun (WGS) entry which is preliminary data.</text>
</comment>
<reference evidence="1" key="1">
    <citation type="submission" date="2022-08" db="EMBL/GenBank/DDBJ databases">
        <title>Chelativorans sichuanense sp. nov., a paraffin oil-degrading bacterium isolated from a mixture of oil-based drill cuttings and paddy soil.</title>
        <authorList>
            <person name="Yu J."/>
            <person name="Liu H."/>
            <person name="Chen Q."/>
        </authorList>
    </citation>
    <scope>NUCLEOTIDE SEQUENCE</scope>
    <source>
        <strain evidence="1">SCAU 2101</strain>
    </source>
</reference>
<gene>
    <name evidence="1" type="ORF">NYR54_19065</name>
</gene>
<dbReference type="EMBL" id="JAODNV010000052">
    <property type="protein sequence ID" value="MCT8992336.1"/>
    <property type="molecule type" value="Genomic_DNA"/>
</dbReference>
<dbReference type="Proteomes" id="UP001149009">
    <property type="component" value="Unassembled WGS sequence"/>
</dbReference>